<dbReference type="Gene3D" id="1.20.5.4130">
    <property type="match status" value="1"/>
</dbReference>
<organism evidence="9 10">
    <name type="scientific">Quercus lobata</name>
    <name type="common">Valley oak</name>
    <dbReference type="NCBI Taxonomy" id="97700"/>
    <lineage>
        <taxon>Eukaryota</taxon>
        <taxon>Viridiplantae</taxon>
        <taxon>Streptophyta</taxon>
        <taxon>Embryophyta</taxon>
        <taxon>Tracheophyta</taxon>
        <taxon>Spermatophyta</taxon>
        <taxon>Magnoliopsida</taxon>
        <taxon>eudicotyledons</taxon>
        <taxon>Gunneridae</taxon>
        <taxon>Pentapetalae</taxon>
        <taxon>rosids</taxon>
        <taxon>fabids</taxon>
        <taxon>Fagales</taxon>
        <taxon>Fagaceae</taxon>
        <taxon>Quercus</taxon>
    </lineage>
</organism>
<evidence type="ECO:0000313" key="10">
    <source>
        <dbReference type="Proteomes" id="UP000594261"/>
    </source>
</evidence>
<dbReference type="GO" id="GO:0005524">
    <property type="term" value="F:ATP binding"/>
    <property type="evidence" value="ECO:0007669"/>
    <property type="project" value="UniProtKB-KW"/>
</dbReference>
<feature type="domain" description="NB-ARC" evidence="5">
    <location>
        <begin position="173"/>
        <end position="344"/>
    </location>
</feature>
<dbReference type="Pfam" id="PF23598">
    <property type="entry name" value="LRR_14"/>
    <property type="match status" value="1"/>
</dbReference>
<dbReference type="OMA" id="WANISHF"/>
<dbReference type="InterPro" id="IPR042197">
    <property type="entry name" value="Apaf_helical"/>
</dbReference>
<evidence type="ECO:0000256" key="2">
    <source>
        <dbReference type="ARBA" id="ARBA00022741"/>
    </source>
</evidence>
<dbReference type="InterPro" id="IPR032675">
    <property type="entry name" value="LRR_dom_sf"/>
</dbReference>
<dbReference type="Pfam" id="PF00931">
    <property type="entry name" value="NB-ARC"/>
    <property type="match status" value="1"/>
</dbReference>
<keyword evidence="4" id="KW-0067">ATP-binding</keyword>
<dbReference type="Gene3D" id="1.10.8.430">
    <property type="entry name" value="Helical domain of apoptotic protease-activating factors"/>
    <property type="match status" value="1"/>
</dbReference>
<dbReference type="Gene3D" id="3.40.50.300">
    <property type="entry name" value="P-loop containing nucleotide triphosphate hydrolases"/>
    <property type="match status" value="1"/>
</dbReference>
<dbReference type="SUPFAM" id="SSF52540">
    <property type="entry name" value="P-loop containing nucleoside triphosphate hydrolases"/>
    <property type="match status" value="1"/>
</dbReference>
<name>A0A7N2N290_QUELO</name>
<dbReference type="InterPro" id="IPR002182">
    <property type="entry name" value="NB-ARC"/>
</dbReference>
<feature type="domain" description="Disease resistance R13L4/SHOC-2-like LRR" evidence="8">
    <location>
        <begin position="527"/>
        <end position="770"/>
    </location>
</feature>
<dbReference type="InterPro" id="IPR006553">
    <property type="entry name" value="Leu-rich_rpt_Cys-con_subtyp"/>
</dbReference>
<keyword evidence="10" id="KW-1185">Reference proteome</keyword>
<dbReference type="EnsemblPlants" id="QL12p011837:mrna">
    <property type="protein sequence ID" value="QL12p011837:mrna"/>
    <property type="gene ID" value="QL12p011837"/>
</dbReference>
<reference evidence="9 10" key="1">
    <citation type="journal article" date="2016" name="G3 (Bethesda)">
        <title>First Draft Assembly and Annotation of the Genome of a California Endemic Oak Quercus lobata Nee (Fagaceae).</title>
        <authorList>
            <person name="Sork V.L."/>
            <person name="Fitz-Gibbon S.T."/>
            <person name="Puiu D."/>
            <person name="Crepeau M."/>
            <person name="Gugger P.F."/>
            <person name="Sherman R."/>
            <person name="Stevens K."/>
            <person name="Langley C.H."/>
            <person name="Pellegrini M."/>
            <person name="Salzberg S.L."/>
        </authorList>
    </citation>
    <scope>NUCLEOTIDE SEQUENCE [LARGE SCALE GENOMIC DNA]</scope>
    <source>
        <strain evidence="9 10">cv. SW786</strain>
    </source>
</reference>
<dbReference type="GO" id="GO:0043531">
    <property type="term" value="F:ADP binding"/>
    <property type="evidence" value="ECO:0007669"/>
    <property type="project" value="InterPro"/>
</dbReference>
<accession>A0A7N2N290</accession>
<dbReference type="GO" id="GO:0051707">
    <property type="term" value="P:response to other organism"/>
    <property type="evidence" value="ECO:0007669"/>
    <property type="project" value="UniProtKB-ARBA"/>
</dbReference>
<dbReference type="SUPFAM" id="SSF52058">
    <property type="entry name" value="L domain-like"/>
    <property type="match status" value="1"/>
</dbReference>
<dbReference type="InterPro" id="IPR038005">
    <property type="entry name" value="RX-like_CC"/>
</dbReference>
<keyword evidence="1" id="KW-0677">Repeat</keyword>
<dbReference type="InterPro" id="IPR055414">
    <property type="entry name" value="LRR_R13L4/SHOC2-like"/>
</dbReference>
<dbReference type="InterPro" id="IPR058922">
    <property type="entry name" value="WHD_DRP"/>
</dbReference>
<reference evidence="9" key="2">
    <citation type="submission" date="2021-01" db="UniProtKB">
        <authorList>
            <consortium name="EnsemblPlants"/>
        </authorList>
    </citation>
    <scope>IDENTIFICATION</scope>
</reference>
<evidence type="ECO:0000259" key="6">
    <source>
        <dbReference type="Pfam" id="PF18052"/>
    </source>
</evidence>
<dbReference type="CDD" id="cd14798">
    <property type="entry name" value="RX-CC_like"/>
    <property type="match status" value="1"/>
</dbReference>
<dbReference type="GO" id="GO:0006952">
    <property type="term" value="P:defense response"/>
    <property type="evidence" value="ECO:0007669"/>
    <property type="project" value="UniProtKB-KW"/>
</dbReference>
<keyword evidence="3" id="KW-0611">Plant defense</keyword>
<dbReference type="Pfam" id="PF18052">
    <property type="entry name" value="Rx_N"/>
    <property type="match status" value="1"/>
</dbReference>
<dbReference type="Proteomes" id="UP000594261">
    <property type="component" value="Chromosome 12"/>
</dbReference>
<protein>
    <submittedName>
        <fullName evidence="9">Uncharacterized protein</fullName>
    </submittedName>
</protein>
<evidence type="ECO:0000256" key="1">
    <source>
        <dbReference type="ARBA" id="ARBA00022737"/>
    </source>
</evidence>
<dbReference type="Gene3D" id="3.80.10.10">
    <property type="entry name" value="Ribonuclease Inhibitor"/>
    <property type="match status" value="1"/>
</dbReference>
<evidence type="ECO:0000259" key="8">
    <source>
        <dbReference type="Pfam" id="PF23598"/>
    </source>
</evidence>
<keyword evidence="2" id="KW-0547">Nucleotide-binding</keyword>
<dbReference type="SMART" id="SM00367">
    <property type="entry name" value="LRR_CC"/>
    <property type="match status" value="2"/>
</dbReference>
<dbReference type="Gramene" id="QL12p011837:mrna">
    <property type="protein sequence ID" value="QL12p011837:mrna"/>
    <property type="gene ID" value="QL12p011837"/>
</dbReference>
<feature type="domain" description="Disease resistance protein winged helix" evidence="7">
    <location>
        <begin position="403"/>
        <end position="455"/>
    </location>
</feature>
<proteinExistence type="predicted"/>
<feature type="domain" description="Disease resistance N-terminal" evidence="6">
    <location>
        <begin position="11"/>
        <end position="97"/>
    </location>
</feature>
<dbReference type="FunFam" id="3.40.50.300:FF:001091">
    <property type="entry name" value="Probable disease resistance protein At1g61300"/>
    <property type="match status" value="1"/>
</dbReference>
<evidence type="ECO:0000256" key="4">
    <source>
        <dbReference type="ARBA" id="ARBA00022840"/>
    </source>
</evidence>
<dbReference type="EMBL" id="LRBV02000012">
    <property type="status" value="NOT_ANNOTATED_CDS"/>
    <property type="molecule type" value="Genomic_DNA"/>
</dbReference>
<evidence type="ECO:0000259" key="7">
    <source>
        <dbReference type="Pfam" id="PF23559"/>
    </source>
</evidence>
<dbReference type="InterPro" id="IPR041118">
    <property type="entry name" value="Rx_N"/>
</dbReference>
<evidence type="ECO:0000313" key="9">
    <source>
        <dbReference type="EnsemblPlants" id="QL12p011837:mrna"/>
    </source>
</evidence>
<evidence type="ECO:0000256" key="3">
    <source>
        <dbReference type="ARBA" id="ARBA00022821"/>
    </source>
</evidence>
<dbReference type="PANTHER" id="PTHR36766">
    <property type="entry name" value="PLANT BROAD-SPECTRUM MILDEW RESISTANCE PROTEIN RPW8"/>
    <property type="match status" value="1"/>
</dbReference>
<dbReference type="InParanoid" id="A0A7N2N290"/>
<dbReference type="PRINTS" id="PR00364">
    <property type="entry name" value="DISEASERSIST"/>
</dbReference>
<evidence type="ECO:0000259" key="5">
    <source>
        <dbReference type="Pfam" id="PF00931"/>
    </source>
</evidence>
<dbReference type="AlphaFoldDB" id="A0A7N2N290"/>
<sequence length="919" mass="105334">MADAILYGVAQKIIETLGSSTLKQIGSIWGVKDDLEKMKNTVSTIQAVLVDAEEQRFKNHQVKDWLMKLRDAVFDADDLLSEVSTHVLRQNVMGGDKMAKKVRIFFSSSNQLVFSLNMACKIKAMRERLNDISNDRDQFQLKLVGCPLETRVVTRGRDQTHSFVPDEEVIGREKDKQAIIDLLLDFDGEDNVSFISIVGIGGLGKTTLAQYVFNDKKVQTNFELKIWVCVSDVFDIKTIVEMIIGSTTSKKPENLDMDPLQNELRRTINQKKYLLVLDDVWNEDNENWYNLKRLLMGGAKGSKVVITTRTNMVAEITSTISPYFLKGLSRDQSWSLLKKMAFKKGQETINSNLEAIGMDIVEKCQGVPLAIRTIGKVLFFKKTEVEWSYIKNTKLTDVTQLKDGFIQSSEESRELEHVANEYFMELLWRSFFQEAEEDGGMNRKFKMHDLIHDLAQYVSNTDCILVDTSAKNVKEKGRHLSFPFYNVSFFEENLSTLVKANKIRTFILANNNWKYDHGTIEELTLKTLISSFRYLRALDLHGLKFNILPNAIDLSCCTMLRELPTNIRKLVSLKHLDINGCKNLSHMPREFGQLTSLQTLNLSQCEKLSELPADMQKLVSLRDLNINGCENLTHMPNELGQLTSLQTLNIGNCKKCQYLPPLYQLPSLRQLHIREMYGLEYMTDGDINDEISASLASPSTFFPSLERFYLENCPNLKGWWGRDIVDKGKEATATSTIPLPSFPCLSFFSFWDCPKMTNWMPLFPNLEGLYMINTSWKPLEQTIEMKTMNTASTFPSSSSSPLSKLKDLYMREVQDLESLPEEWLKSLTSLKRLEIWECPNLTSVPEGMSQLTSLQTLNICGCPPLEQRCEKENGEDWANISHFPGKRSEGRRQQEGNHCDRGMYCRRRWRRHYGFRANG</sequence>
<dbReference type="PANTHER" id="PTHR36766:SF38">
    <property type="entry name" value="DISEASE RESISTANCE PROTEIN RGA3"/>
    <property type="match status" value="1"/>
</dbReference>
<dbReference type="Pfam" id="PF23559">
    <property type="entry name" value="WHD_DRP"/>
    <property type="match status" value="1"/>
</dbReference>
<dbReference type="InterPro" id="IPR027417">
    <property type="entry name" value="P-loop_NTPase"/>
</dbReference>